<keyword evidence="4" id="KW-1185">Reference proteome</keyword>
<evidence type="ECO:0000313" key="4">
    <source>
        <dbReference type="Proteomes" id="UP001141552"/>
    </source>
</evidence>
<reference evidence="3" key="2">
    <citation type="journal article" date="2023" name="Plants (Basel)">
        <title>Annotation of the Turnera subulata (Passifloraceae) Draft Genome Reveals the S-Locus Evolved after the Divergence of Turneroideae from Passifloroideae in a Stepwise Manner.</title>
        <authorList>
            <person name="Henning P.M."/>
            <person name="Roalson E.H."/>
            <person name="Mir W."/>
            <person name="McCubbin A.G."/>
            <person name="Shore J.S."/>
        </authorList>
    </citation>
    <scope>NUCLEOTIDE SEQUENCE</scope>
    <source>
        <strain evidence="3">F60SS</strain>
    </source>
</reference>
<evidence type="ECO:0000256" key="1">
    <source>
        <dbReference type="SAM" id="MobiDB-lite"/>
    </source>
</evidence>
<feature type="compositionally biased region" description="Basic residues" evidence="1">
    <location>
        <begin position="1"/>
        <end position="10"/>
    </location>
</feature>
<dbReference type="Proteomes" id="UP001141552">
    <property type="component" value="Unassembled WGS sequence"/>
</dbReference>
<dbReference type="EMBL" id="JAKUCV010002501">
    <property type="protein sequence ID" value="KAJ4842374.1"/>
    <property type="molecule type" value="Genomic_DNA"/>
</dbReference>
<dbReference type="OrthoDB" id="1885101at2759"/>
<feature type="region of interest" description="Disordered" evidence="1">
    <location>
        <begin position="1"/>
        <end position="86"/>
    </location>
</feature>
<dbReference type="PANTHER" id="PTHR33270">
    <property type="entry name" value="BNAC05G50380D PROTEIN"/>
    <property type="match status" value="1"/>
</dbReference>
<feature type="compositionally biased region" description="Basic and acidic residues" evidence="1">
    <location>
        <begin position="56"/>
        <end position="67"/>
    </location>
</feature>
<accession>A0A9Q0G2J3</accession>
<evidence type="ECO:0000259" key="2">
    <source>
        <dbReference type="Pfam" id="PF23156"/>
    </source>
</evidence>
<feature type="compositionally biased region" description="Pro residues" evidence="1">
    <location>
        <begin position="20"/>
        <end position="31"/>
    </location>
</feature>
<organism evidence="3 4">
    <name type="scientific">Turnera subulata</name>
    <dbReference type="NCBI Taxonomy" id="218843"/>
    <lineage>
        <taxon>Eukaryota</taxon>
        <taxon>Viridiplantae</taxon>
        <taxon>Streptophyta</taxon>
        <taxon>Embryophyta</taxon>
        <taxon>Tracheophyta</taxon>
        <taxon>Spermatophyta</taxon>
        <taxon>Magnoliopsida</taxon>
        <taxon>eudicotyledons</taxon>
        <taxon>Gunneridae</taxon>
        <taxon>Pentapetalae</taxon>
        <taxon>rosids</taxon>
        <taxon>fabids</taxon>
        <taxon>Malpighiales</taxon>
        <taxon>Passifloraceae</taxon>
        <taxon>Turnera</taxon>
    </lineage>
</organism>
<proteinExistence type="predicted"/>
<dbReference type="InterPro" id="IPR040358">
    <property type="entry name" value="At4g22758-like"/>
</dbReference>
<reference evidence="3" key="1">
    <citation type="submission" date="2022-02" db="EMBL/GenBank/DDBJ databases">
        <authorList>
            <person name="Henning P.M."/>
            <person name="McCubbin A.G."/>
            <person name="Shore J.S."/>
        </authorList>
    </citation>
    <scope>NUCLEOTIDE SEQUENCE</scope>
    <source>
        <strain evidence="3">F60SS</strain>
        <tissue evidence="3">Leaves</tissue>
    </source>
</reference>
<dbReference type="PANTHER" id="PTHR33270:SF6">
    <property type="entry name" value="OS02G0448600 PROTEIN"/>
    <property type="match status" value="1"/>
</dbReference>
<dbReference type="InterPro" id="IPR055482">
    <property type="entry name" value="DUF7054"/>
</dbReference>
<protein>
    <recommendedName>
        <fullName evidence="2">DUF7054 domain-containing protein</fullName>
    </recommendedName>
</protein>
<dbReference type="AlphaFoldDB" id="A0A9Q0G2J3"/>
<dbReference type="Pfam" id="PF23156">
    <property type="entry name" value="DUF7054"/>
    <property type="match status" value="1"/>
</dbReference>
<feature type="domain" description="DUF7054" evidence="2">
    <location>
        <begin position="127"/>
        <end position="211"/>
    </location>
</feature>
<name>A0A9Q0G2J3_9ROSI</name>
<evidence type="ECO:0000313" key="3">
    <source>
        <dbReference type="EMBL" id="KAJ4842374.1"/>
    </source>
</evidence>
<gene>
    <name evidence="3" type="ORF">Tsubulata_047904</name>
</gene>
<comment type="caution">
    <text evidence="3">The sequence shown here is derived from an EMBL/GenBank/DDBJ whole genome shotgun (WGS) entry which is preliminary data.</text>
</comment>
<sequence>MPDKSLRRRLPATAARKTRPPPSCHPRPTLPAPKQSSSSKPVKILERCLSEPMMGRSKEADQDDLKKQQQRSLLPEDDVSGGAGGGDGVWYRPLTCGDHHHHAFASSPSLTIPSSAPVSPFYQGYKKDAKVVVNVTVEGSPGPLRTMVKLGSSVEDTIKFIVEKYGEEGRTPKLDKEAASTYELHHSHFSLQSIDKSELIGDVGSRSFYLRRSSSNRIRSVNGSSSFTEAVPVNRANSPPPGPPPTFLLPAIIARKLGKIERRARRLWKVLFCSQ</sequence>